<dbReference type="Gramene" id="TKW20622">
    <property type="protein sequence ID" value="TKW20622"/>
    <property type="gene ID" value="SEVIR_4G101201v2"/>
</dbReference>
<name>A0A4U6UXK1_SETVI</name>
<keyword evidence="3" id="KW-1185">Reference proteome</keyword>
<gene>
    <name evidence="2" type="ORF">SEVIR_4G101201v2</name>
</gene>
<evidence type="ECO:0000256" key="1">
    <source>
        <dbReference type="SAM" id="MobiDB-lite"/>
    </source>
</evidence>
<accession>A0A4U6UXK1</accession>
<feature type="region of interest" description="Disordered" evidence="1">
    <location>
        <begin position="1"/>
        <end position="55"/>
    </location>
</feature>
<evidence type="ECO:0000313" key="2">
    <source>
        <dbReference type="EMBL" id="TKW20622.1"/>
    </source>
</evidence>
<protein>
    <submittedName>
        <fullName evidence="2">Uncharacterized protein</fullName>
    </submittedName>
</protein>
<organism evidence="2 3">
    <name type="scientific">Setaria viridis</name>
    <name type="common">Green bristlegrass</name>
    <name type="synonym">Setaria italica subsp. viridis</name>
    <dbReference type="NCBI Taxonomy" id="4556"/>
    <lineage>
        <taxon>Eukaryota</taxon>
        <taxon>Viridiplantae</taxon>
        <taxon>Streptophyta</taxon>
        <taxon>Embryophyta</taxon>
        <taxon>Tracheophyta</taxon>
        <taxon>Spermatophyta</taxon>
        <taxon>Magnoliopsida</taxon>
        <taxon>Liliopsida</taxon>
        <taxon>Poales</taxon>
        <taxon>Poaceae</taxon>
        <taxon>PACMAD clade</taxon>
        <taxon>Panicoideae</taxon>
        <taxon>Panicodae</taxon>
        <taxon>Paniceae</taxon>
        <taxon>Cenchrinae</taxon>
        <taxon>Setaria</taxon>
    </lineage>
</organism>
<sequence length="55" mass="5930">MAVSLARPAVPKTKSPRHAVVDPTQYSLYSDKRGPQGDAPHMIDAGTRGKHHASH</sequence>
<dbReference type="Proteomes" id="UP000298652">
    <property type="component" value="Chromosome 4"/>
</dbReference>
<proteinExistence type="predicted"/>
<dbReference type="AlphaFoldDB" id="A0A4U6UXK1"/>
<evidence type="ECO:0000313" key="3">
    <source>
        <dbReference type="Proteomes" id="UP000298652"/>
    </source>
</evidence>
<dbReference type="EMBL" id="CM016555">
    <property type="protein sequence ID" value="TKW20622.1"/>
    <property type="molecule type" value="Genomic_DNA"/>
</dbReference>
<reference evidence="2" key="1">
    <citation type="submission" date="2019-03" db="EMBL/GenBank/DDBJ databases">
        <title>WGS assembly of Setaria viridis.</title>
        <authorList>
            <person name="Huang P."/>
            <person name="Jenkins J."/>
            <person name="Grimwood J."/>
            <person name="Barry K."/>
            <person name="Healey A."/>
            <person name="Mamidi S."/>
            <person name="Sreedasyam A."/>
            <person name="Shu S."/>
            <person name="Feldman M."/>
            <person name="Wu J."/>
            <person name="Yu Y."/>
            <person name="Chen C."/>
            <person name="Johnson J."/>
            <person name="Rokhsar D."/>
            <person name="Baxter I."/>
            <person name="Schmutz J."/>
            <person name="Brutnell T."/>
            <person name="Kellogg E."/>
        </authorList>
    </citation>
    <scope>NUCLEOTIDE SEQUENCE [LARGE SCALE GENOMIC DNA]</scope>
</reference>